<dbReference type="InterPro" id="IPR018721">
    <property type="entry name" value="DUF2252"/>
</dbReference>
<dbReference type="Proteomes" id="UP000004664">
    <property type="component" value="Unassembled WGS sequence"/>
</dbReference>
<organism evidence="1 2">
    <name type="scientific">Methylobacter tundripaludum (strain ATCC BAA-1195 / DSM 17260 / SV96)</name>
    <dbReference type="NCBI Taxonomy" id="697282"/>
    <lineage>
        <taxon>Bacteria</taxon>
        <taxon>Pseudomonadati</taxon>
        <taxon>Pseudomonadota</taxon>
        <taxon>Gammaproteobacteria</taxon>
        <taxon>Methylococcales</taxon>
        <taxon>Methylococcaceae</taxon>
        <taxon>Methylobacter</taxon>
    </lineage>
</organism>
<evidence type="ECO:0008006" key="3">
    <source>
        <dbReference type="Google" id="ProtNLM"/>
    </source>
</evidence>
<reference evidence="1 2" key="1">
    <citation type="submission" date="2011-06" db="EMBL/GenBank/DDBJ databases">
        <title>Genomic sequence of Methylobacter tundripaludum SV96.</title>
        <authorList>
            <consortium name="US DOE Joint Genome Institute"/>
            <person name="Lucas S."/>
            <person name="Han J."/>
            <person name="Lapidus A."/>
            <person name="Cheng J.-F."/>
            <person name="Goodwin L."/>
            <person name="Pitluck S."/>
            <person name="Held B."/>
            <person name="Detter J.C."/>
            <person name="Han C."/>
            <person name="Tapia R."/>
            <person name="Land M."/>
            <person name="Hauser L."/>
            <person name="Kyrpides N."/>
            <person name="Ivanova N."/>
            <person name="Ovchinnikova G."/>
            <person name="Pagani I."/>
            <person name="Klotz M.G."/>
            <person name="Dispirito A.A."/>
            <person name="Murrell J.C."/>
            <person name="Dunfield P."/>
            <person name="Kalyuzhnaya M.G."/>
            <person name="Svenning M."/>
            <person name="Trotsenko Y.A."/>
            <person name="Stein L.Y."/>
            <person name="Woyke T."/>
        </authorList>
    </citation>
    <scope>NUCLEOTIDE SEQUENCE [LARGE SCALE GENOMIC DNA]</scope>
    <source>
        <strain evidence="2">ATCC BAA-1195 / DSM 17260 / SV96</strain>
    </source>
</reference>
<dbReference type="AlphaFoldDB" id="G3IS99"/>
<accession>G3IS99</accession>
<name>G3IS99_METTV</name>
<dbReference type="OrthoDB" id="1491115at2"/>
<dbReference type="Pfam" id="PF10009">
    <property type="entry name" value="DUF2252"/>
    <property type="match status" value="1"/>
</dbReference>
<sequence>MQRNVIERILIFNQGRDPDRLIMKYCAMRTDAFAFLRGTCHLFYQDWPANSPLNDAPSAWICGDLHLENFGSFKGENRLTYFDINDFDEAALAPATWELGDCRI</sequence>
<dbReference type="PANTHER" id="PTHR39441">
    <property type="entry name" value="DUF2252 DOMAIN-CONTAINING PROTEIN"/>
    <property type="match status" value="1"/>
</dbReference>
<dbReference type="eggNOG" id="COG4320">
    <property type="taxonomic scope" value="Bacteria"/>
</dbReference>
<gene>
    <name evidence="1" type="ORF">Mettu_1074</name>
</gene>
<evidence type="ECO:0000313" key="1">
    <source>
        <dbReference type="EMBL" id="EGW22269.1"/>
    </source>
</evidence>
<evidence type="ECO:0000313" key="2">
    <source>
        <dbReference type="Proteomes" id="UP000004664"/>
    </source>
</evidence>
<dbReference type="PANTHER" id="PTHR39441:SF1">
    <property type="entry name" value="DUF2252 DOMAIN-CONTAINING PROTEIN"/>
    <property type="match status" value="1"/>
</dbReference>
<dbReference type="HOGENOM" id="CLU_2246894_0_0_6"/>
<protein>
    <recommendedName>
        <fullName evidence="3">DUF2252 domain-containing protein</fullName>
    </recommendedName>
</protein>
<keyword evidence="2" id="KW-1185">Reference proteome</keyword>
<dbReference type="EMBL" id="JH109152">
    <property type="protein sequence ID" value="EGW22269.1"/>
    <property type="molecule type" value="Genomic_DNA"/>
</dbReference>
<proteinExistence type="predicted"/>
<dbReference type="STRING" id="697282.Mettu_1074"/>